<dbReference type="InterPro" id="IPR001296">
    <property type="entry name" value="Glyco_trans_1"/>
</dbReference>
<organism evidence="3 4">
    <name type="scientific">Massilia timonae</name>
    <dbReference type="NCBI Taxonomy" id="47229"/>
    <lineage>
        <taxon>Bacteria</taxon>
        <taxon>Pseudomonadati</taxon>
        <taxon>Pseudomonadota</taxon>
        <taxon>Betaproteobacteria</taxon>
        <taxon>Burkholderiales</taxon>
        <taxon>Oxalobacteraceae</taxon>
        <taxon>Telluria group</taxon>
        <taxon>Massilia</taxon>
    </lineage>
</organism>
<dbReference type="SUPFAM" id="SSF53756">
    <property type="entry name" value="UDP-Glycosyltransferase/glycogen phosphorylase"/>
    <property type="match status" value="1"/>
</dbReference>
<dbReference type="InterPro" id="IPR017522">
    <property type="entry name" value="Sugar_tfrase_PEP-CTERM_Stp2"/>
</dbReference>
<dbReference type="InterPro" id="IPR028098">
    <property type="entry name" value="Glyco_trans_4-like_N"/>
</dbReference>
<accession>A0A1S2N5C8</accession>
<dbReference type="PANTHER" id="PTHR12526:SF630">
    <property type="entry name" value="GLYCOSYLTRANSFERASE"/>
    <property type="match status" value="1"/>
</dbReference>
<dbReference type="AlphaFoldDB" id="A0A1S2N5C8"/>
<dbReference type="RefSeq" id="WP_071363700.1">
    <property type="nucleotide sequence ID" value="NZ_JRYB01000001.1"/>
</dbReference>
<evidence type="ECO:0000259" key="1">
    <source>
        <dbReference type="Pfam" id="PF00534"/>
    </source>
</evidence>
<dbReference type="Gene3D" id="3.40.50.2000">
    <property type="entry name" value="Glycogen Phosphorylase B"/>
    <property type="match status" value="2"/>
</dbReference>
<feature type="domain" description="Glycosyltransferase subfamily 4-like N-terminal" evidence="2">
    <location>
        <begin position="24"/>
        <end position="184"/>
    </location>
</feature>
<dbReference type="PANTHER" id="PTHR12526">
    <property type="entry name" value="GLYCOSYLTRANSFERASE"/>
    <property type="match status" value="1"/>
</dbReference>
<keyword evidence="3" id="KW-0808">Transferase</keyword>
<reference evidence="3 4" key="1">
    <citation type="submission" date="2014-10" db="EMBL/GenBank/DDBJ databases">
        <authorList>
            <person name="Seo M.-J."/>
            <person name="Seok Y.J."/>
            <person name="Cha I.-T."/>
        </authorList>
    </citation>
    <scope>NUCLEOTIDE SEQUENCE [LARGE SCALE GENOMIC DNA]</scope>
    <source>
        <strain evidence="3 4">NEU</strain>
    </source>
</reference>
<dbReference type="GO" id="GO:0016757">
    <property type="term" value="F:glycosyltransferase activity"/>
    <property type="evidence" value="ECO:0007669"/>
    <property type="project" value="InterPro"/>
</dbReference>
<dbReference type="NCBIfam" id="TIGR03088">
    <property type="entry name" value="stp2"/>
    <property type="match status" value="1"/>
</dbReference>
<dbReference type="Proteomes" id="UP000180246">
    <property type="component" value="Unassembled WGS sequence"/>
</dbReference>
<evidence type="ECO:0000313" key="4">
    <source>
        <dbReference type="Proteomes" id="UP000180246"/>
    </source>
</evidence>
<dbReference type="Pfam" id="PF13439">
    <property type="entry name" value="Glyco_transf_4"/>
    <property type="match status" value="1"/>
</dbReference>
<evidence type="ECO:0000313" key="3">
    <source>
        <dbReference type="EMBL" id="OIJ40020.1"/>
    </source>
</evidence>
<dbReference type="EMBL" id="JRYB01000001">
    <property type="protein sequence ID" value="OIJ40020.1"/>
    <property type="molecule type" value="Genomic_DNA"/>
</dbReference>
<evidence type="ECO:0000259" key="2">
    <source>
        <dbReference type="Pfam" id="PF13439"/>
    </source>
</evidence>
<name>A0A1S2N5C8_9BURK</name>
<comment type="caution">
    <text evidence="3">The sequence shown here is derived from an EMBL/GenBank/DDBJ whole genome shotgun (WGS) entry which is preliminary data.</text>
</comment>
<proteinExistence type="predicted"/>
<feature type="domain" description="Glycosyl transferase family 1" evidence="1">
    <location>
        <begin position="199"/>
        <end position="357"/>
    </location>
</feature>
<dbReference type="Pfam" id="PF00534">
    <property type="entry name" value="Glycos_transf_1"/>
    <property type="match status" value="1"/>
</dbReference>
<sequence>MHSELSVLNAQRPLVVHLVYSLDVGGLETLLVDCINRLPPEKYRHAVVCLTRYSEFAQRITQPGVELFALNKPPGNGVQVHVDFWKLMRRLRPAILHTYNLAAMEFCFTAALAGVPVRIHAEHGRDASDPQGLNKKHNFLRRRLAPFIDRYIPVSDDLQRWLDDVVRIPRAKNHPIKNGVDTERYAPRADAITAAPWGPDDIVIGAVARVQDVKNHRGLVAAFALLRERLPALRARLKLTIVGDGPLLGAIREQVAAAGLQDAVWLPGARADVAELLHGFDVFALPSLAEGTPVSLLEAMACGLPSVCSNVGGIPEVVADGVHGLLVPVEVDALAEALARYVQDPALKARHGAAARARIEEQYSMDAMLRAYMALYDGLLARKAPARLHQPLNTQQRRK</sequence>
<protein>
    <submittedName>
        <fullName evidence="3">Glycosyl transferases group 1 family protein</fullName>
    </submittedName>
</protein>
<gene>
    <name evidence="3" type="ORF">LO55_1327</name>
</gene>